<dbReference type="Pfam" id="PF00857">
    <property type="entry name" value="Isochorismatase"/>
    <property type="match status" value="1"/>
</dbReference>
<reference evidence="4" key="1">
    <citation type="submission" date="2021-01" db="EMBL/GenBank/DDBJ databases">
        <title>Genome public.</title>
        <authorList>
            <person name="Liu C."/>
            <person name="Sun Q."/>
        </authorList>
    </citation>
    <scope>NUCLEOTIDE SEQUENCE</scope>
    <source>
        <strain evidence="4">YIM B02565</strain>
    </source>
</reference>
<dbReference type="Proteomes" id="UP000623681">
    <property type="component" value="Unassembled WGS sequence"/>
</dbReference>
<evidence type="ECO:0000259" key="3">
    <source>
        <dbReference type="Pfam" id="PF00857"/>
    </source>
</evidence>
<sequence length="187" mass="20434">MSANKTIIDIWNSVPTPSVPKLQSVTVNPKTTALLILDMQNSICKSPRCIATLPNINNLLTTARKNNMLIIYSLTHISTASDIFNTLAPTKKEPIVKSYVDKFYRTDLEALLSSNGIKTVIITGYAANGAVLHTATGAAFRGYSVILPVDCISAQDPYAEQYTVWHMLYSPGAKSHVTLTKTNLISF</sequence>
<dbReference type="InterPro" id="IPR050272">
    <property type="entry name" value="Isochorismatase-like_hydrls"/>
</dbReference>
<protein>
    <submittedName>
        <fullName evidence="4">Cysteine hydrolase</fullName>
    </submittedName>
</protein>
<feature type="domain" description="Isochorismatase-like" evidence="3">
    <location>
        <begin position="32"/>
        <end position="167"/>
    </location>
</feature>
<dbReference type="CDD" id="cd00431">
    <property type="entry name" value="cysteine_hydrolases"/>
    <property type="match status" value="1"/>
</dbReference>
<name>A0A937K543_9CLOT</name>
<dbReference type="GO" id="GO:0016787">
    <property type="term" value="F:hydrolase activity"/>
    <property type="evidence" value="ECO:0007669"/>
    <property type="project" value="UniProtKB-KW"/>
</dbReference>
<dbReference type="AlphaFoldDB" id="A0A937K543"/>
<dbReference type="InterPro" id="IPR036380">
    <property type="entry name" value="Isochorismatase-like_sf"/>
</dbReference>
<dbReference type="InterPro" id="IPR000868">
    <property type="entry name" value="Isochorismatase-like_dom"/>
</dbReference>
<evidence type="ECO:0000313" key="5">
    <source>
        <dbReference type="Proteomes" id="UP000623681"/>
    </source>
</evidence>
<comment type="similarity">
    <text evidence="1">Belongs to the isochorismatase family.</text>
</comment>
<dbReference type="Gene3D" id="3.40.50.850">
    <property type="entry name" value="Isochorismatase-like"/>
    <property type="match status" value="1"/>
</dbReference>
<evidence type="ECO:0000256" key="1">
    <source>
        <dbReference type="ARBA" id="ARBA00006336"/>
    </source>
</evidence>
<proteinExistence type="inferred from homology"/>
<dbReference type="EMBL" id="JAESWA010000022">
    <property type="protein sequence ID" value="MBL4931905.1"/>
    <property type="molecule type" value="Genomic_DNA"/>
</dbReference>
<keyword evidence="5" id="KW-1185">Reference proteome</keyword>
<organism evidence="4 5">
    <name type="scientific">Clostridium paridis</name>
    <dbReference type="NCBI Taxonomy" id="2803863"/>
    <lineage>
        <taxon>Bacteria</taxon>
        <taxon>Bacillati</taxon>
        <taxon>Bacillota</taxon>
        <taxon>Clostridia</taxon>
        <taxon>Eubacteriales</taxon>
        <taxon>Clostridiaceae</taxon>
        <taxon>Clostridium</taxon>
    </lineage>
</organism>
<dbReference type="PANTHER" id="PTHR43540">
    <property type="entry name" value="PEROXYUREIDOACRYLATE/UREIDOACRYLATE AMIDOHYDROLASE-RELATED"/>
    <property type="match status" value="1"/>
</dbReference>
<evidence type="ECO:0000256" key="2">
    <source>
        <dbReference type="ARBA" id="ARBA00022801"/>
    </source>
</evidence>
<evidence type="ECO:0000313" key="4">
    <source>
        <dbReference type="EMBL" id="MBL4931905.1"/>
    </source>
</evidence>
<dbReference type="SUPFAM" id="SSF52499">
    <property type="entry name" value="Isochorismatase-like hydrolases"/>
    <property type="match status" value="1"/>
</dbReference>
<accession>A0A937K543</accession>
<keyword evidence="2 4" id="KW-0378">Hydrolase</keyword>
<gene>
    <name evidence="4" type="ORF">JK634_08815</name>
</gene>
<dbReference type="PANTHER" id="PTHR43540:SF6">
    <property type="entry name" value="ISOCHORISMATASE-LIKE DOMAIN-CONTAINING PROTEIN"/>
    <property type="match status" value="1"/>
</dbReference>
<comment type="caution">
    <text evidence="4">The sequence shown here is derived from an EMBL/GenBank/DDBJ whole genome shotgun (WGS) entry which is preliminary data.</text>
</comment>